<comment type="caution">
    <text evidence="1">The sequence shown here is derived from an EMBL/GenBank/DDBJ whole genome shotgun (WGS) entry which is preliminary data.</text>
</comment>
<sequence>MPTSQRTSEFAGFDTPAASVPMLAMRAVTSFQTERSTRNHLKKHVVYDNMNKAVPHELELFNPHSISTTSTLCVLTIRNNVTTTLHQNLTFQFNDLGKGVTITLAWMPNLDGLCEDFFPIVWKVSKFRKSGVHTGLPQHTRPSKMIDKINTLESRLYSRAQVESGKVISAATSVNINNSEKTISTEANDVYHFSYIVRLPEL</sequence>
<accession>A0AAD4HBY0</accession>
<protein>
    <submittedName>
        <fullName evidence="1">Uncharacterized protein</fullName>
    </submittedName>
</protein>
<gene>
    <name evidence="1" type="ORF">F5891DRAFT_991485</name>
</gene>
<dbReference type="Proteomes" id="UP001195769">
    <property type="component" value="Unassembled WGS sequence"/>
</dbReference>
<keyword evidence="2" id="KW-1185">Reference proteome</keyword>
<dbReference type="AlphaFoldDB" id="A0AAD4HBY0"/>
<dbReference type="EMBL" id="JABBWK010000702">
    <property type="protein sequence ID" value="KAG1879953.1"/>
    <property type="molecule type" value="Genomic_DNA"/>
</dbReference>
<organism evidence="1 2">
    <name type="scientific">Suillus fuscotomentosus</name>
    <dbReference type="NCBI Taxonomy" id="1912939"/>
    <lineage>
        <taxon>Eukaryota</taxon>
        <taxon>Fungi</taxon>
        <taxon>Dikarya</taxon>
        <taxon>Basidiomycota</taxon>
        <taxon>Agaricomycotina</taxon>
        <taxon>Agaricomycetes</taxon>
        <taxon>Agaricomycetidae</taxon>
        <taxon>Boletales</taxon>
        <taxon>Suillineae</taxon>
        <taxon>Suillaceae</taxon>
        <taxon>Suillus</taxon>
    </lineage>
</organism>
<dbReference type="RefSeq" id="XP_041216062.1">
    <property type="nucleotide sequence ID" value="XM_041378118.1"/>
</dbReference>
<evidence type="ECO:0000313" key="1">
    <source>
        <dbReference type="EMBL" id="KAG1879953.1"/>
    </source>
</evidence>
<evidence type="ECO:0000313" key="2">
    <source>
        <dbReference type="Proteomes" id="UP001195769"/>
    </source>
</evidence>
<proteinExistence type="predicted"/>
<dbReference type="GeneID" id="64672416"/>
<reference evidence="1" key="1">
    <citation type="journal article" date="2020" name="New Phytol.">
        <title>Comparative genomics reveals dynamic genome evolution in host specialist ectomycorrhizal fungi.</title>
        <authorList>
            <person name="Lofgren L.A."/>
            <person name="Nguyen N.H."/>
            <person name="Vilgalys R."/>
            <person name="Ruytinx J."/>
            <person name="Liao H.L."/>
            <person name="Branco S."/>
            <person name="Kuo A."/>
            <person name="LaButti K."/>
            <person name="Lipzen A."/>
            <person name="Andreopoulos W."/>
            <person name="Pangilinan J."/>
            <person name="Riley R."/>
            <person name="Hundley H."/>
            <person name="Na H."/>
            <person name="Barry K."/>
            <person name="Grigoriev I.V."/>
            <person name="Stajich J.E."/>
            <person name="Kennedy P.G."/>
        </authorList>
    </citation>
    <scope>NUCLEOTIDE SEQUENCE</scope>
    <source>
        <strain evidence="1">FC203</strain>
    </source>
</reference>
<name>A0AAD4HBY0_9AGAM</name>